<dbReference type="Proteomes" id="UP000011083">
    <property type="component" value="Unassembled WGS sequence"/>
</dbReference>
<evidence type="ECO:0000256" key="4">
    <source>
        <dbReference type="ARBA" id="ARBA00022527"/>
    </source>
</evidence>
<reference evidence="16 17" key="1">
    <citation type="journal article" date="2013" name="Genome Biol.">
        <title>Genome of Acanthamoeba castellanii highlights extensive lateral gene transfer and early evolution of tyrosine kinase signaling.</title>
        <authorList>
            <person name="Clarke M."/>
            <person name="Lohan A.J."/>
            <person name="Liu B."/>
            <person name="Lagkouvardos I."/>
            <person name="Roy S."/>
            <person name="Zafar N."/>
            <person name="Bertelli C."/>
            <person name="Schilde C."/>
            <person name="Kianianmomeni A."/>
            <person name="Burglin T.R."/>
            <person name="Frech C."/>
            <person name="Turcotte B."/>
            <person name="Kopec K.O."/>
            <person name="Synnott J.M."/>
            <person name="Choo C."/>
            <person name="Paponov I."/>
            <person name="Finkler A."/>
            <person name="Soon Heng Tan C."/>
            <person name="Hutchins A.P."/>
            <person name="Weinmeier T."/>
            <person name="Rattei T."/>
            <person name="Chu J.S."/>
            <person name="Gimenez G."/>
            <person name="Irimia M."/>
            <person name="Rigden D.J."/>
            <person name="Fitzpatrick D.A."/>
            <person name="Lorenzo-Morales J."/>
            <person name="Bateman A."/>
            <person name="Chiu C.H."/>
            <person name="Tang P."/>
            <person name="Hegemann P."/>
            <person name="Fromm H."/>
            <person name="Raoult D."/>
            <person name="Greub G."/>
            <person name="Miranda-Saavedra D."/>
            <person name="Chen N."/>
            <person name="Nash P."/>
            <person name="Ginger M.L."/>
            <person name="Horn M."/>
            <person name="Schaap P."/>
            <person name="Caler L."/>
            <person name="Loftus B."/>
        </authorList>
    </citation>
    <scope>NUCLEOTIDE SEQUENCE [LARGE SCALE GENOMIC DNA]</scope>
    <source>
        <strain evidence="16 17">Neff</strain>
    </source>
</reference>
<feature type="signal peptide" evidence="14">
    <location>
        <begin position="1"/>
        <end position="34"/>
    </location>
</feature>
<dbReference type="SMART" id="SM00220">
    <property type="entry name" value="S_TKc"/>
    <property type="match status" value="2"/>
</dbReference>
<dbReference type="InterPro" id="IPR011009">
    <property type="entry name" value="Kinase-like_dom_sf"/>
</dbReference>
<feature type="domain" description="Protein kinase" evidence="15">
    <location>
        <begin position="1437"/>
        <end position="1725"/>
    </location>
</feature>
<evidence type="ECO:0000256" key="5">
    <source>
        <dbReference type="ARBA" id="ARBA00022679"/>
    </source>
</evidence>
<comment type="similarity">
    <text evidence="2">Belongs to the protein kinase superfamily. TKL Ser/Thr protein kinase family.</text>
</comment>
<keyword evidence="5" id="KW-0808">Transferase</keyword>
<dbReference type="PROSITE" id="PS00107">
    <property type="entry name" value="PROTEIN_KINASE_ATP"/>
    <property type="match status" value="2"/>
</dbReference>
<evidence type="ECO:0000256" key="13">
    <source>
        <dbReference type="SAM" id="MobiDB-lite"/>
    </source>
</evidence>
<comment type="subcellular location">
    <subcellularLocation>
        <location evidence="1">Membrane</location>
        <topology evidence="1">Single-pass membrane protein</topology>
    </subcellularLocation>
</comment>
<dbReference type="GeneID" id="14919967"/>
<name>L8H1Q4_ACACF</name>
<dbReference type="PANTHER" id="PTHR44329:SF298">
    <property type="entry name" value="MIXED LINEAGE KINASE DOMAIN-LIKE PROTEIN"/>
    <property type="match status" value="1"/>
</dbReference>
<organism evidence="16 17">
    <name type="scientific">Acanthamoeba castellanii (strain ATCC 30010 / Neff)</name>
    <dbReference type="NCBI Taxonomy" id="1257118"/>
    <lineage>
        <taxon>Eukaryota</taxon>
        <taxon>Amoebozoa</taxon>
        <taxon>Discosea</taxon>
        <taxon>Longamoebia</taxon>
        <taxon>Centramoebida</taxon>
        <taxon>Acanthamoebidae</taxon>
        <taxon>Acanthamoeba</taxon>
    </lineage>
</organism>
<evidence type="ECO:0000256" key="11">
    <source>
        <dbReference type="ARBA" id="ARBA00048679"/>
    </source>
</evidence>
<feature type="compositionally biased region" description="Low complexity" evidence="13">
    <location>
        <begin position="1180"/>
        <end position="1199"/>
    </location>
</feature>
<dbReference type="GO" id="GO:0004674">
    <property type="term" value="F:protein serine/threonine kinase activity"/>
    <property type="evidence" value="ECO:0007669"/>
    <property type="project" value="UniProtKB-KW"/>
</dbReference>
<keyword evidence="7 12" id="KW-0547">Nucleotide-binding</keyword>
<comment type="catalytic activity">
    <reaction evidence="11">
        <text>L-seryl-[protein] + ATP = O-phospho-L-seryl-[protein] + ADP + H(+)</text>
        <dbReference type="Rhea" id="RHEA:17989"/>
        <dbReference type="Rhea" id="RHEA-COMP:9863"/>
        <dbReference type="Rhea" id="RHEA-COMP:11604"/>
        <dbReference type="ChEBI" id="CHEBI:15378"/>
        <dbReference type="ChEBI" id="CHEBI:29999"/>
        <dbReference type="ChEBI" id="CHEBI:30616"/>
        <dbReference type="ChEBI" id="CHEBI:83421"/>
        <dbReference type="ChEBI" id="CHEBI:456216"/>
        <dbReference type="EC" id="2.7.11.1"/>
    </reaction>
</comment>
<accession>L8H1Q4</accession>
<evidence type="ECO:0000256" key="10">
    <source>
        <dbReference type="ARBA" id="ARBA00047899"/>
    </source>
</evidence>
<dbReference type="PROSITE" id="PS00108">
    <property type="entry name" value="PROTEIN_KINASE_ST"/>
    <property type="match status" value="2"/>
</dbReference>
<feature type="compositionally biased region" description="Polar residues" evidence="13">
    <location>
        <begin position="1200"/>
        <end position="1215"/>
    </location>
</feature>
<dbReference type="InterPro" id="IPR017441">
    <property type="entry name" value="Protein_kinase_ATP_BS"/>
</dbReference>
<keyword evidence="6 14" id="KW-0732">Signal</keyword>
<keyword evidence="8 16" id="KW-0418">Kinase</keyword>
<dbReference type="EC" id="2.7.11.1" evidence="3"/>
<evidence type="ECO:0000256" key="7">
    <source>
        <dbReference type="ARBA" id="ARBA00022741"/>
    </source>
</evidence>
<dbReference type="KEGG" id="acan:ACA1_031890"/>
<dbReference type="Pfam" id="PF07714">
    <property type="entry name" value="PK_Tyr_Ser-Thr"/>
    <property type="match status" value="2"/>
</dbReference>
<proteinExistence type="inferred from homology"/>
<evidence type="ECO:0000256" key="6">
    <source>
        <dbReference type="ARBA" id="ARBA00022729"/>
    </source>
</evidence>
<keyword evidence="9 12" id="KW-0067">ATP-binding</keyword>
<dbReference type="Gene3D" id="3.40.50.2300">
    <property type="match status" value="4"/>
</dbReference>
<feature type="binding site" evidence="12">
    <location>
        <position position="922"/>
    </location>
    <ligand>
        <name>ATP</name>
        <dbReference type="ChEBI" id="CHEBI:30616"/>
    </ligand>
</feature>
<comment type="catalytic activity">
    <reaction evidence="10">
        <text>L-threonyl-[protein] + ATP = O-phospho-L-threonyl-[protein] + ADP + H(+)</text>
        <dbReference type="Rhea" id="RHEA:46608"/>
        <dbReference type="Rhea" id="RHEA-COMP:11060"/>
        <dbReference type="Rhea" id="RHEA-COMP:11605"/>
        <dbReference type="ChEBI" id="CHEBI:15378"/>
        <dbReference type="ChEBI" id="CHEBI:30013"/>
        <dbReference type="ChEBI" id="CHEBI:30616"/>
        <dbReference type="ChEBI" id="CHEBI:61977"/>
        <dbReference type="ChEBI" id="CHEBI:456216"/>
        <dbReference type="EC" id="2.7.11.1"/>
    </reaction>
</comment>
<feature type="chain" id="PRO_5003990296" description="non-specific serine/threonine protein kinase" evidence="14">
    <location>
        <begin position="35"/>
        <end position="1727"/>
    </location>
</feature>
<dbReference type="VEuPathDB" id="AmoebaDB:ACA1_031890"/>
<feature type="binding site" evidence="12">
    <location>
        <position position="1464"/>
    </location>
    <ligand>
        <name>ATP</name>
        <dbReference type="ChEBI" id="CHEBI:30616"/>
    </ligand>
</feature>
<evidence type="ECO:0000256" key="8">
    <source>
        <dbReference type="ARBA" id="ARBA00022777"/>
    </source>
</evidence>
<dbReference type="SUPFAM" id="SSF56112">
    <property type="entry name" value="Protein kinase-like (PK-like)"/>
    <property type="match status" value="2"/>
</dbReference>
<dbReference type="InterPro" id="IPR000719">
    <property type="entry name" value="Prot_kinase_dom"/>
</dbReference>
<keyword evidence="17" id="KW-1185">Reference proteome</keyword>
<evidence type="ECO:0000313" key="16">
    <source>
        <dbReference type="EMBL" id="ELR19165.1"/>
    </source>
</evidence>
<evidence type="ECO:0000256" key="12">
    <source>
        <dbReference type="PROSITE-ProRule" id="PRU10141"/>
    </source>
</evidence>
<evidence type="ECO:0000256" key="3">
    <source>
        <dbReference type="ARBA" id="ARBA00012513"/>
    </source>
</evidence>
<keyword evidence="4" id="KW-0723">Serine/threonine-protein kinase</keyword>
<dbReference type="STRING" id="1257118.L8H1Q4"/>
<dbReference type="SUPFAM" id="SSF53822">
    <property type="entry name" value="Periplasmic binding protein-like I"/>
    <property type="match status" value="2"/>
</dbReference>
<dbReference type="GO" id="GO:0016020">
    <property type="term" value="C:membrane"/>
    <property type="evidence" value="ECO:0007669"/>
    <property type="project" value="UniProtKB-SubCell"/>
</dbReference>
<dbReference type="Gene3D" id="1.10.510.10">
    <property type="entry name" value="Transferase(Phosphotransferase) domain 1"/>
    <property type="match status" value="2"/>
</dbReference>
<dbReference type="EMBL" id="KB007934">
    <property type="protein sequence ID" value="ELR19165.1"/>
    <property type="molecule type" value="Genomic_DNA"/>
</dbReference>
<dbReference type="PROSITE" id="PS50011">
    <property type="entry name" value="PROTEIN_KINASE_DOM"/>
    <property type="match status" value="2"/>
</dbReference>
<dbReference type="InterPro" id="IPR051681">
    <property type="entry name" value="Ser/Thr_Kinases-Pseudokinases"/>
</dbReference>
<gene>
    <name evidence="16" type="ORF">ACA1_031890</name>
</gene>
<evidence type="ECO:0000256" key="2">
    <source>
        <dbReference type="ARBA" id="ARBA00005843"/>
    </source>
</evidence>
<dbReference type="CDD" id="cd13999">
    <property type="entry name" value="STKc_MAP3K-like"/>
    <property type="match status" value="2"/>
</dbReference>
<evidence type="ECO:0000313" key="17">
    <source>
        <dbReference type="Proteomes" id="UP000011083"/>
    </source>
</evidence>
<evidence type="ECO:0000256" key="9">
    <source>
        <dbReference type="ARBA" id="ARBA00022840"/>
    </source>
</evidence>
<feature type="region of interest" description="Disordered" evidence="13">
    <location>
        <begin position="1170"/>
        <end position="1220"/>
    </location>
</feature>
<dbReference type="GO" id="GO:0005524">
    <property type="term" value="F:ATP binding"/>
    <property type="evidence" value="ECO:0007669"/>
    <property type="project" value="UniProtKB-UniRule"/>
</dbReference>
<protein>
    <recommendedName>
        <fullName evidence="3">non-specific serine/threonine protein kinase</fullName>
        <ecNumber evidence="3">2.7.11.1</ecNumber>
    </recommendedName>
</protein>
<dbReference type="InterPro" id="IPR008271">
    <property type="entry name" value="Ser/Thr_kinase_AS"/>
</dbReference>
<dbReference type="PANTHER" id="PTHR44329">
    <property type="entry name" value="SERINE/THREONINE-PROTEIN KINASE TNNI3K-RELATED"/>
    <property type="match status" value="1"/>
</dbReference>
<feature type="domain" description="Protein kinase" evidence="15">
    <location>
        <begin position="895"/>
        <end position="1169"/>
    </location>
</feature>
<sequence length="1727" mass="185131">MDQRAAMATMVVVGRAAVVLVLLALCLYQPAASAADIVWGSSSTFTQQAAGGDRYLAMCESMRLGSELAFNATNARSDRMGVLASRNLVTLFLDDNRNNTATALNTNALLARSDDELLGLLVTSDGEGAATAFLSMTGQAIDTVPFVGPWSGLGLLQSPFKRWVFNTLPTSFQSLTYAIAKFLANDRLLSRFALLYPHPSLISGVDIRAGVEAKLALLGYRLASHYGVPSFSADPQTIGAAVANISAGSPQAVIMVVSSGQTSAFIKAAKAAMTRDDVIYILDGSVSNNITDDLTTERERENVYLVFPVPLLSDTGLPIVSDFWADRDAHAPEWRKVVQPGALEGYINARWIVSVLEGMREPLNRAAFIDAVYSTPIRHVGGVAMGPFYDDCARTGCQACCNAGSRRIYLVQFPNGTLEYVPDSVLEWQSCFPQPGDVRLPFKFGESVALTGDDARSGAAVRNGLASSFGATNAAAAFNGRNMVLIGYDDQSRPEENAGSNYEQLVELDNVLALTGLRGIEAIAAALNHSSNAAAPVIGVSTGSPSLNSHFNRRLVRIAGSAYEELAGALDYFVGRQGFSRVGLYYESTPDGRLTLKGLVKALALRDLSLAASVEQGDAVPTSGVELWLVYNPSGELVAPFLDSLSSSGGPTPVCVLSSLDPDLLVERINGTSSSSSSTFHARRSQAQLAMLHFTQALPNPNPNPASPAANASGTQLAASFRAALAALDPNARPGYAALSGYVSGRLLAALISTINGQVTGDSLLAALYASGVIELDDLALGVYYDRCNATGIPCCNTGSRSVHVVTPDGNANGTWSTQHTFDYDQCAFTFDSADESSDGRSREEVLGIALGVALPVAALLVCCLVLVGLVAMVASRRAAAARGLQEYTIDFDELELDGVLGQGGFGEVHKAVWKGTEVAVKLMPQGNVTREARQNFVDEVDIMSRLRHPNVILFMAASVKPPRLCIVMEYMELGSLYDLIHNELVPELPLLLKVKLVHQAAKGMHFLHSSEIVHRDLKSLNLLLDHKWNLKVADFGLTKFKDALLRQDSRDRDHAVVGSVPWMAPEVLGDEGRDQIDFVLADVYSFGIVLWELLTRDVLYEGMLPAQIAIRVIREDLRPALSSHTFDEVAHQRSAGEARYVELMRSCWKRDPTERPTFDEIITRLEGVKSAAGGGGTGTSSARQSTSSASSSPTASGTLPRSNYASTGTTTSSEGRPFDLHLRNVPRRDVSYAVCDLARMDELWQRDPFAAERTAESYGSLVRAQATAHSGFVFSRPSLHSGGTYMLSFATTQAAAAFALALVAAVNDAGGDDGQLHQRSRVALHHQPKTNGRLPGDYAGATYEPHHYQEACRINLLGWPGAVLCSAAFREACGGPDDNSAVHLHNLPGREYSLLLGPDGDGDALAAAHDTEAEPERRGGLCSSNQCPWIIDGRRLTEGEWLGQGSYGQVTAGSYLGMPVAVKRLFNSKLDDDSMRRMRREAALLFNLEHPNLVKLVGLSIGDDAQLSLVMELVPGGSLSALLADSSRKLSWAARLSVLRDAALGLAYLHEHGVIHRDIKSSNLLVDDELGGAGGGGLRVKVADFGFATAKQENATMTRCGTPAWTAPEVLLPPPAPASGGSGGGGEEQHEAALLEKADVYSFGVVMWEVLTRKVPYQDNGNDHHHYNLGHLIQAVLDGKRPVVPSDCPPAFAKLMKRCWHRNPRKRPDMDQVLLSLNQLSGTFGP</sequence>
<dbReference type="InterPro" id="IPR028081">
    <property type="entry name" value="Leu-bd"/>
</dbReference>
<dbReference type="RefSeq" id="XP_004341241.1">
    <property type="nucleotide sequence ID" value="XM_004341193.1"/>
</dbReference>
<dbReference type="InterPro" id="IPR028082">
    <property type="entry name" value="Peripla_BP_I"/>
</dbReference>
<dbReference type="SUPFAM" id="SSF55073">
    <property type="entry name" value="Nucleotide cyclase"/>
    <property type="match status" value="1"/>
</dbReference>
<evidence type="ECO:0000256" key="14">
    <source>
        <dbReference type="SAM" id="SignalP"/>
    </source>
</evidence>
<dbReference type="InterPro" id="IPR001245">
    <property type="entry name" value="Ser-Thr/Tyr_kinase_cat_dom"/>
</dbReference>
<evidence type="ECO:0000259" key="15">
    <source>
        <dbReference type="PROSITE" id="PS50011"/>
    </source>
</evidence>
<dbReference type="Gene3D" id="3.30.70.1230">
    <property type="entry name" value="Nucleotide cyclase"/>
    <property type="match status" value="1"/>
</dbReference>
<dbReference type="InterPro" id="IPR029787">
    <property type="entry name" value="Nucleotide_cyclase"/>
</dbReference>
<evidence type="ECO:0000256" key="1">
    <source>
        <dbReference type="ARBA" id="ARBA00004167"/>
    </source>
</evidence>
<feature type="region of interest" description="Disordered" evidence="13">
    <location>
        <begin position="1607"/>
        <end position="1630"/>
    </location>
</feature>
<dbReference type="Pfam" id="PF13458">
    <property type="entry name" value="Peripla_BP_6"/>
    <property type="match status" value="2"/>
</dbReference>
<dbReference type="FunFam" id="3.30.200.20:FF:000060">
    <property type="entry name" value="Serine/threonine-protein kinase isoform 1"/>
    <property type="match status" value="1"/>
</dbReference>